<evidence type="ECO:0000256" key="2">
    <source>
        <dbReference type="SAM" id="MobiDB-lite"/>
    </source>
</evidence>
<dbReference type="InterPro" id="IPR000719">
    <property type="entry name" value="Prot_kinase_dom"/>
</dbReference>
<evidence type="ECO:0000313" key="5">
    <source>
        <dbReference type="Proteomes" id="UP000693970"/>
    </source>
</evidence>
<evidence type="ECO:0000259" key="3">
    <source>
        <dbReference type="PROSITE" id="PS50011"/>
    </source>
</evidence>
<name>A0A9K3Q6B1_9STRA</name>
<reference evidence="4" key="2">
    <citation type="submission" date="2021-04" db="EMBL/GenBank/DDBJ databases">
        <authorList>
            <person name="Podell S."/>
        </authorList>
    </citation>
    <scope>NUCLEOTIDE SEQUENCE</scope>
    <source>
        <strain evidence="4">Hildebrandi</strain>
    </source>
</reference>
<dbReference type="InterPro" id="IPR017441">
    <property type="entry name" value="Protein_kinase_ATP_BS"/>
</dbReference>
<keyword evidence="1" id="KW-0547">Nucleotide-binding</keyword>
<gene>
    <name evidence="4" type="ORF">IV203_018756</name>
</gene>
<feature type="region of interest" description="Disordered" evidence="2">
    <location>
        <begin position="50"/>
        <end position="93"/>
    </location>
</feature>
<proteinExistence type="predicted"/>
<dbReference type="PROSITE" id="PS50011">
    <property type="entry name" value="PROTEIN_KINASE_DOM"/>
    <property type="match status" value="1"/>
</dbReference>
<comment type="caution">
    <text evidence="4">The sequence shown here is derived from an EMBL/GenBank/DDBJ whole genome shotgun (WGS) entry which is preliminary data.</text>
</comment>
<dbReference type="Proteomes" id="UP000693970">
    <property type="component" value="Unassembled WGS sequence"/>
</dbReference>
<dbReference type="OrthoDB" id="125809at2759"/>
<dbReference type="EMBL" id="JAGRRH010000003">
    <property type="protein sequence ID" value="KAG7372613.1"/>
    <property type="molecule type" value="Genomic_DNA"/>
</dbReference>
<evidence type="ECO:0000313" key="4">
    <source>
        <dbReference type="EMBL" id="KAG7372613.1"/>
    </source>
</evidence>
<reference evidence="4" key="1">
    <citation type="journal article" date="2021" name="Sci. Rep.">
        <title>Diploid genomic architecture of Nitzschia inconspicua, an elite biomass production diatom.</title>
        <authorList>
            <person name="Oliver A."/>
            <person name="Podell S."/>
            <person name="Pinowska A."/>
            <person name="Traller J.C."/>
            <person name="Smith S.R."/>
            <person name="McClure R."/>
            <person name="Beliaev A."/>
            <person name="Bohutskyi P."/>
            <person name="Hill E.A."/>
            <person name="Rabines A."/>
            <person name="Zheng H."/>
            <person name="Allen L.Z."/>
            <person name="Kuo A."/>
            <person name="Grigoriev I.V."/>
            <person name="Allen A.E."/>
            <person name="Hazlebeck D."/>
            <person name="Allen E.E."/>
        </authorList>
    </citation>
    <scope>NUCLEOTIDE SEQUENCE</scope>
    <source>
        <strain evidence="4">Hildebrandi</strain>
    </source>
</reference>
<sequence length="484" mass="55088">MSSTSDLDEVIDSIKKVEEEIRAVEASIQAVEAELKKDGLREKDVDYYREEERQLREEENKLRDEETKLRDKKMTLQEKEKPTDGRLPMNPISKTDDDLISKLESKLDQILIAVKDSDRATPQYSPALLGQEEMTQLMQFKDFRVFEGKDDQPSILSIDEARALACMRTEHQVVASIMPYLQDILLEEGNNLSVYNSEEYKWIETSCEPSAFNEKPDLLISHPAFVNRKIPFQSDDERLKTLRRLNDQFGVLAAWELRSFIGLTCEAKLSISNAAFGDVINYGAHICFGNHAPSRTRLMLFDKNEFWLVQSVKGAVSRVVCSKWTHGGSRKLLKDFIPQHWLVKVIHPACEKFNLGIDCDSFLGSGAFGYVFRANRLSDGRQLALKVTGGKERNICRLEVEYNRMMRAHHVCPGEVMGVEEDGFADFEKGAALLMSHVGEPFSSLNPQSIMDSLKSLHQNHILHGDARLENVLCVLSRRKAMLD</sequence>
<accession>A0A9K3Q6B1</accession>
<organism evidence="4 5">
    <name type="scientific">Nitzschia inconspicua</name>
    <dbReference type="NCBI Taxonomy" id="303405"/>
    <lineage>
        <taxon>Eukaryota</taxon>
        <taxon>Sar</taxon>
        <taxon>Stramenopiles</taxon>
        <taxon>Ochrophyta</taxon>
        <taxon>Bacillariophyta</taxon>
        <taxon>Bacillariophyceae</taxon>
        <taxon>Bacillariophycidae</taxon>
        <taxon>Bacillariales</taxon>
        <taxon>Bacillariaceae</taxon>
        <taxon>Nitzschia</taxon>
    </lineage>
</organism>
<feature type="compositionally biased region" description="Basic and acidic residues" evidence="2">
    <location>
        <begin position="50"/>
        <end position="84"/>
    </location>
</feature>
<dbReference type="GO" id="GO:0005524">
    <property type="term" value="F:ATP binding"/>
    <property type="evidence" value="ECO:0007669"/>
    <property type="project" value="UniProtKB-UniRule"/>
</dbReference>
<feature type="domain" description="Protein kinase" evidence="3">
    <location>
        <begin position="357"/>
        <end position="484"/>
    </location>
</feature>
<evidence type="ECO:0000256" key="1">
    <source>
        <dbReference type="PROSITE-ProRule" id="PRU10141"/>
    </source>
</evidence>
<keyword evidence="1" id="KW-0067">ATP-binding</keyword>
<dbReference type="AlphaFoldDB" id="A0A9K3Q6B1"/>
<protein>
    <recommendedName>
        <fullName evidence="3">Protein kinase domain-containing protein</fullName>
    </recommendedName>
</protein>
<feature type="binding site" evidence="1">
    <location>
        <position position="386"/>
    </location>
    <ligand>
        <name>ATP</name>
        <dbReference type="ChEBI" id="CHEBI:30616"/>
    </ligand>
</feature>
<keyword evidence="5" id="KW-1185">Reference proteome</keyword>
<dbReference type="GO" id="GO:0004672">
    <property type="term" value="F:protein kinase activity"/>
    <property type="evidence" value="ECO:0007669"/>
    <property type="project" value="InterPro"/>
</dbReference>
<dbReference type="PROSITE" id="PS00107">
    <property type="entry name" value="PROTEIN_KINASE_ATP"/>
    <property type="match status" value="1"/>
</dbReference>